<protein>
    <recommendedName>
        <fullName evidence="1">Deoxynucleoside kinase domain-containing protein</fullName>
    </recommendedName>
</protein>
<evidence type="ECO:0000313" key="2">
    <source>
        <dbReference type="EMBL" id="OLU40690.1"/>
    </source>
</evidence>
<dbReference type="Pfam" id="PF01712">
    <property type="entry name" value="dNK"/>
    <property type="match status" value="1"/>
</dbReference>
<proteinExistence type="predicted"/>
<evidence type="ECO:0000259" key="1">
    <source>
        <dbReference type="Pfam" id="PF01712"/>
    </source>
</evidence>
<sequence length="198" mass="23230">MNNLIKEQENELIQWLESKIEAKKNSPFFIAIDGRCASGKTTLAASLMNHFKDRVTLLHMDDYYLRMEQRTPERYAAPGENVDHERFLEQVLIPASQNQDYISQIMLCPDLILDEPKIYSPSQVMIIEGSYSFHPSLFDYYDVSLFLDIGPETQMQRIIQRNGEMKAKQFRDRWIPLEEKYIASLKPYEKADRVLISE</sequence>
<dbReference type="PANTHER" id="PTHR10285">
    <property type="entry name" value="URIDINE KINASE"/>
    <property type="match status" value="1"/>
</dbReference>
<reference evidence="2 3" key="1">
    <citation type="submission" date="2016-11" db="EMBL/GenBank/DDBJ databases">
        <title>Description of two novel members of the family Erysipelotrichaceae: Ileibacterium lipovorans gen. nov., sp. nov. and Dubosiella newyorkensis, gen. nov., sp. nov.</title>
        <authorList>
            <person name="Cox L.M."/>
            <person name="Sohn J."/>
            <person name="Tyrrell K.L."/>
            <person name="Citron D.M."/>
            <person name="Lawson P.A."/>
            <person name="Patel N.B."/>
            <person name="Iizumi T."/>
            <person name="Perez-Perez G.I."/>
            <person name="Goldstein E.J."/>
            <person name="Blaser M.J."/>
        </authorList>
    </citation>
    <scope>NUCLEOTIDE SEQUENCE [LARGE SCALE GENOMIC DNA]</scope>
    <source>
        <strain evidence="2 3">NYU-BL-A3</strain>
    </source>
</reference>
<gene>
    <name evidence="2" type="ORF">BO222_04540</name>
</gene>
<evidence type="ECO:0000313" key="3">
    <source>
        <dbReference type="Proteomes" id="UP000186341"/>
    </source>
</evidence>
<organism evidence="2 3">
    <name type="scientific">Ileibacterium valens</name>
    <dbReference type="NCBI Taxonomy" id="1862668"/>
    <lineage>
        <taxon>Bacteria</taxon>
        <taxon>Bacillati</taxon>
        <taxon>Bacillota</taxon>
        <taxon>Erysipelotrichia</taxon>
        <taxon>Erysipelotrichales</taxon>
        <taxon>Erysipelotrichaceae</taxon>
        <taxon>Ileibacterium</taxon>
    </lineage>
</organism>
<dbReference type="EMBL" id="MPJW01000100">
    <property type="protein sequence ID" value="OLU40690.1"/>
    <property type="molecule type" value="Genomic_DNA"/>
</dbReference>
<dbReference type="InterPro" id="IPR031314">
    <property type="entry name" value="DNK_dom"/>
</dbReference>
<dbReference type="Gene3D" id="3.40.50.300">
    <property type="entry name" value="P-loop containing nucleotide triphosphate hydrolases"/>
    <property type="match status" value="1"/>
</dbReference>
<dbReference type="GeneID" id="82202483"/>
<dbReference type="InterPro" id="IPR027417">
    <property type="entry name" value="P-loop_NTPase"/>
</dbReference>
<comment type="caution">
    <text evidence="2">The sequence shown here is derived from an EMBL/GenBank/DDBJ whole genome shotgun (WGS) entry which is preliminary data.</text>
</comment>
<name>A0A1U7NGY6_9FIRM</name>
<keyword evidence="3" id="KW-1185">Reference proteome</keyword>
<dbReference type="SUPFAM" id="SSF52540">
    <property type="entry name" value="P-loop containing nucleoside triphosphate hydrolases"/>
    <property type="match status" value="1"/>
</dbReference>
<dbReference type="Proteomes" id="UP000186341">
    <property type="component" value="Unassembled WGS sequence"/>
</dbReference>
<feature type="domain" description="Deoxynucleoside kinase" evidence="1">
    <location>
        <begin position="30"/>
        <end position="192"/>
    </location>
</feature>
<accession>A0A1U7NGY6</accession>
<dbReference type="RefSeq" id="WP_075818793.1">
    <property type="nucleotide sequence ID" value="NZ_CAJUTZ010000011.1"/>
</dbReference>
<dbReference type="AlphaFoldDB" id="A0A1U7NGY6"/>
<dbReference type="OrthoDB" id="1420794at2"/>